<evidence type="ECO:0000313" key="5">
    <source>
        <dbReference type="Proteomes" id="UP000564604"/>
    </source>
</evidence>
<name>A0A9Q5AWV2_PSEFR</name>
<evidence type="ECO:0000256" key="2">
    <source>
        <dbReference type="SAM" id="MobiDB-lite"/>
    </source>
</evidence>
<dbReference type="EMBL" id="JAAQYX010000001">
    <property type="protein sequence ID" value="NNB47867.1"/>
    <property type="molecule type" value="Genomic_DNA"/>
</dbReference>
<dbReference type="InterPro" id="IPR046673">
    <property type="entry name" value="ToxA_N"/>
</dbReference>
<dbReference type="Pfam" id="PF20178">
    <property type="entry name" value="ToxA_N"/>
    <property type="match status" value="1"/>
</dbReference>
<organism evidence="4 5">
    <name type="scientific">Pseudomonas fragi</name>
    <dbReference type="NCBI Taxonomy" id="296"/>
    <lineage>
        <taxon>Bacteria</taxon>
        <taxon>Pseudomonadati</taxon>
        <taxon>Pseudomonadota</taxon>
        <taxon>Gammaproteobacteria</taxon>
        <taxon>Pseudomonadales</taxon>
        <taxon>Pseudomonadaceae</taxon>
        <taxon>Pseudomonas</taxon>
    </lineage>
</organism>
<gene>
    <name evidence="4" type="ORF">HBN89_01030</name>
</gene>
<evidence type="ECO:0000259" key="3">
    <source>
        <dbReference type="Pfam" id="PF20178"/>
    </source>
</evidence>
<proteinExistence type="predicted"/>
<dbReference type="RefSeq" id="WP_095040343.1">
    <property type="nucleotide sequence ID" value="NZ_JAAEBQ010000001.1"/>
</dbReference>
<reference evidence="4 5" key="1">
    <citation type="journal article" date="2020" name="Front. Microbiol.">
        <title>Genetic Organization of the aprX-lipA2 Operon Affects the Proteolytic Potential of Pseudomonas Species in Milk.</title>
        <authorList>
            <person name="Maier C."/>
            <person name="Huptas C."/>
            <person name="von Neubeck M."/>
            <person name="Scherer S."/>
            <person name="Wenning M."/>
            <person name="Lucking G."/>
        </authorList>
    </citation>
    <scope>NUCLEOTIDE SEQUENCE [LARGE SCALE GENOMIC DNA]</scope>
    <source>
        <strain evidence="4 5">WS 5094</strain>
    </source>
</reference>
<evidence type="ECO:0000256" key="1">
    <source>
        <dbReference type="SAM" id="Coils"/>
    </source>
</evidence>
<feature type="domain" description="Dermonecrotic toxin N-terminal" evidence="3">
    <location>
        <begin position="473"/>
        <end position="619"/>
    </location>
</feature>
<feature type="region of interest" description="Disordered" evidence="2">
    <location>
        <begin position="1253"/>
        <end position="1295"/>
    </location>
</feature>
<protein>
    <recommendedName>
        <fullName evidence="3">Dermonecrotic toxin N-terminal domain-containing protein</fullName>
    </recommendedName>
</protein>
<dbReference type="Proteomes" id="UP000564604">
    <property type="component" value="Unassembled WGS sequence"/>
</dbReference>
<feature type="coiled-coil region" evidence="1">
    <location>
        <begin position="939"/>
        <end position="966"/>
    </location>
</feature>
<evidence type="ECO:0000313" key="4">
    <source>
        <dbReference type="EMBL" id="NNB47867.1"/>
    </source>
</evidence>
<keyword evidence="1" id="KW-0175">Coiled coil</keyword>
<comment type="caution">
    <text evidence="4">The sequence shown here is derived from an EMBL/GenBank/DDBJ whole genome shotgun (WGS) entry which is preliminary data.</text>
</comment>
<sequence length="1584" mass="176670">MPTLSTTPDLLVRHAVLGNFAAPDFARRPTFQNVAALCFKQALLEKYPALSVDFTQLAIAEPVESTDSSGTPRGYRFGHPVDAMIRSFINSTPVTLIQGVHRLTVDPNRLAPHPLAVGMAELQAIINDHAPLLIRAYQQALAEFWSDSPDRSLPPLQWLRRVLQTALKSAALAQGRTPSLPAEQSVALAVVAAFPDRQDRARGTVETPLKAWLVNIDGSHNDARQRFQLPGVMLVTRQMPDRLIVLGYSLEHGVELFASVQAFATCMVTRVLQDTALRSLSWSLHEPEGDFFTALGITLLDEQLRDIARIGADALAEKYTVARLEQALDEAGRMFPFFSPRERPELQRVMAVLPDWLRQASPADQLACSKLIGAEVAWQRQTRGQTFLAGIVAMPEYAEGLIRQRIEQDHPQSGLDIAQIEIHDIGVENLQLPIFTDDVLPFAEFVLTYRGGWPVGLIGARLRSGEAVPDWLNGAYVKNLVDELDVGSRYIALLKNLLVDNEAEVTRRKGLFASQLQVQLPLFALERKIRGQAGFTQQGVDILSRLMAPGGQPPASAGDVCVRPLGFHAYEGAGVDTVANMFVFGARQTGTGPFILYQPFSPEPLLEFASWAALLAAIKQPGDLQESILTWLDDDARGYYADGGFERPHLESVLLEGILALLPRSPATLGTQRVVGDYFEAMFDANASALMTLADKQTVSTAERRWILLKRYGWSLFNGLTFFLSGPLQKAAWLFQTLLSLDSGLQARINGDKQGVQQTLIDLLFNISQALLHAGLNFKAQANERQRLQAPVDEPLFSIAKPQPPRVVEPHIVSVLAQKKLPDLDGRAARDYSALDFSWFGAQQRLSQTQQASLNTFALAIDLSQGTPIEVGPLQGVINHEGKSYVQVDGHTYRVARDADGLVIQDDNQPTRFGPRLRSDEAGQWRLDLRLGLRGGGPKKAIQALREKKAQKLAALEQQAGELDVELHRRERVLRLTEELLGKYPERHTALVDRYEAEIDAWRTTVLELIAVKTRSHDITPVEGFAMKTQETWVQLTLRLFKLQNYLEETLNLLPVCNSRPSYIPDLLEMMAEISRGSTLPYARWIEDLKQAELVEARLYKNSLRESQALTEVKRRPLPKESSLLEIASQPDGDYFDRHWAAAYLETLCELVIRRDAFNLSPEEQHAFDLFGQGTLIDTAWSQLSLRREGTLYTSDHLDFFDRTIDQYDAAEGVCRNIISLGSEHFRNEYLPEIIRVLGELRNFAEAQMQNVIHDSESSSSEAEEPVPGPSRVFNLPKASNSSAQGSQQIIKTTRNLTLVGQRRPPSTTSEGSDEEIVDVAEGIDRMKIRSYRKTQAGDWEEIGSSRPPTLQASQARPLAGLQVEARKLLERLSEVIAQNRVSANTSKIPVEIEEILDFKARALDEVAQQIEKIVLASNHNVEVLDPQRKTAALAQIAELKAAAGRLRTEGRSLRINIIKRLPPTGANVEYLLAQGEVSIARVGQRRHLSRGQRKDYLDEYVIKTREGTELWFAHFHYKAKDTPVAEFEVAHLKTAQQRTLSEQALYARAQSSHEYIEVYRAKLDRAMAQRLFLPTPGGAQSNV</sequence>
<accession>A0A9Q5AWV2</accession>
<feature type="compositionally biased region" description="Polar residues" evidence="2">
    <location>
        <begin position="1278"/>
        <end position="1295"/>
    </location>
</feature>